<dbReference type="Pfam" id="PF01551">
    <property type="entry name" value="Peptidase_M23"/>
    <property type="match status" value="1"/>
</dbReference>
<accession>A0A1I4MK60</accession>
<evidence type="ECO:0000313" key="3">
    <source>
        <dbReference type="EMBL" id="SFM03436.1"/>
    </source>
</evidence>
<dbReference type="SUPFAM" id="SSF51261">
    <property type="entry name" value="Duplicated hybrid motif"/>
    <property type="match status" value="1"/>
</dbReference>
<evidence type="ECO:0000256" key="1">
    <source>
        <dbReference type="SAM" id="SignalP"/>
    </source>
</evidence>
<dbReference type="EMBL" id="FOTQ01000003">
    <property type="protein sequence ID" value="SFM03436.1"/>
    <property type="molecule type" value="Genomic_DNA"/>
</dbReference>
<organism evidence="3 4">
    <name type="scientific">Shimia aestuarii</name>
    <dbReference type="NCBI Taxonomy" id="254406"/>
    <lineage>
        <taxon>Bacteria</taxon>
        <taxon>Pseudomonadati</taxon>
        <taxon>Pseudomonadota</taxon>
        <taxon>Alphaproteobacteria</taxon>
        <taxon>Rhodobacterales</taxon>
        <taxon>Roseobacteraceae</taxon>
    </lineage>
</organism>
<keyword evidence="3" id="KW-0378">Hydrolase</keyword>
<protein>
    <submittedName>
        <fullName evidence="3">Septal ring factor EnvC, activator of murein hydrolases AmiA and AmiB</fullName>
    </submittedName>
</protein>
<evidence type="ECO:0000313" key="4">
    <source>
        <dbReference type="Proteomes" id="UP000199144"/>
    </source>
</evidence>
<proteinExistence type="predicted"/>
<dbReference type="InterPro" id="IPR011055">
    <property type="entry name" value="Dup_hybrid_motif"/>
</dbReference>
<reference evidence="3 4" key="1">
    <citation type="submission" date="2016-10" db="EMBL/GenBank/DDBJ databases">
        <authorList>
            <person name="de Groot N.N."/>
        </authorList>
    </citation>
    <scope>NUCLEOTIDE SEQUENCE [LARGE SCALE GENOMIC DNA]</scope>
    <source>
        <strain evidence="3 4">DSM 15283</strain>
    </source>
</reference>
<dbReference type="STRING" id="254406.SAMN04488042_103116"/>
<gene>
    <name evidence="3" type="ORF">SAMN04488042_103116</name>
</gene>
<dbReference type="InterPro" id="IPR016047">
    <property type="entry name" value="M23ase_b-sheet_dom"/>
</dbReference>
<sequence length="382" mass="40245">MRFAALLLPWGLVAGLVAGLARAETDPADAARAAADQLEAATVALAQTDSARDRVKALTEVVHAYEAGLTALRAGLRRAAIRQAQLDRQLKAQEGEIARLLGALQSIGSGPPPVMLLHPHGPEGTARAGMILADVTPGLESEAARLRRDLEEVVILRDLQEGAAETLQNGLAGVQAARTELSKAIADRTDLPKRYDEDPVQTALLIASTETLEGFASALVDLQVEGMDEIDLPDATAFKGVLPLPVDSTVLRRAGEADAAGIRRPGLVVATRPNALVVAPLAATIRYRGPLLDYGNVMILEPQPGLLFVLAGMEKVFGAPGQVLPEGSPVGLMGGNDPEIGAILSQSSDGTGHDRTETLYIEVREGKSPVDPETWFRTNKDG</sequence>
<evidence type="ECO:0000259" key="2">
    <source>
        <dbReference type="Pfam" id="PF01551"/>
    </source>
</evidence>
<dbReference type="OrthoDB" id="9809144at2"/>
<keyword evidence="4" id="KW-1185">Reference proteome</keyword>
<feature type="signal peptide" evidence="1">
    <location>
        <begin position="1"/>
        <end position="23"/>
    </location>
</feature>
<feature type="chain" id="PRO_5011493231" evidence="1">
    <location>
        <begin position="24"/>
        <end position="382"/>
    </location>
</feature>
<keyword evidence="1" id="KW-0732">Signal</keyword>
<dbReference type="AlphaFoldDB" id="A0A1I4MK60"/>
<dbReference type="Gene3D" id="2.70.70.10">
    <property type="entry name" value="Glucose Permease (Domain IIA)"/>
    <property type="match status" value="1"/>
</dbReference>
<dbReference type="GO" id="GO:0016787">
    <property type="term" value="F:hydrolase activity"/>
    <property type="evidence" value="ECO:0007669"/>
    <property type="project" value="UniProtKB-KW"/>
</dbReference>
<feature type="domain" description="M23ase beta-sheet core" evidence="2">
    <location>
        <begin position="266"/>
        <end position="372"/>
    </location>
</feature>
<name>A0A1I4MK60_9RHOB</name>
<dbReference type="RefSeq" id="WP_093093565.1">
    <property type="nucleotide sequence ID" value="NZ_FOTQ01000003.1"/>
</dbReference>
<dbReference type="Proteomes" id="UP000199144">
    <property type="component" value="Unassembled WGS sequence"/>
</dbReference>